<comment type="function">
    <text evidence="1 10">Catalyzes the reversible adenylation of nicotinate mononucleotide (NaMN) to nicotinic acid adenine dinucleotide (NaAD).</text>
</comment>
<comment type="pathway">
    <text evidence="2 10">Cofactor biosynthesis; NAD(+) biosynthesis; deamido-NAD(+) from nicotinate D-ribonucleotide: step 1/1.</text>
</comment>
<evidence type="ECO:0000256" key="4">
    <source>
        <dbReference type="ARBA" id="ARBA00022679"/>
    </source>
</evidence>
<evidence type="ECO:0000256" key="3">
    <source>
        <dbReference type="ARBA" id="ARBA00022642"/>
    </source>
</evidence>
<keyword evidence="13" id="KW-1185">Reference proteome</keyword>
<dbReference type="InterPro" id="IPR005248">
    <property type="entry name" value="NadD/NMNAT"/>
</dbReference>
<dbReference type="UniPathway" id="UPA00253">
    <property type="reaction ID" value="UER00332"/>
</dbReference>
<dbReference type="SUPFAM" id="SSF52374">
    <property type="entry name" value="Nucleotidylyl transferase"/>
    <property type="match status" value="1"/>
</dbReference>
<dbReference type="CDD" id="cd02165">
    <property type="entry name" value="NMNAT"/>
    <property type="match status" value="1"/>
</dbReference>
<evidence type="ECO:0000259" key="11">
    <source>
        <dbReference type="Pfam" id="PF01467"/>
    </source>
</evidence>
<name>A0A388TEK4_9BACT</name>
<evidence type="ECO:0000256" key="8">
    <source>
        <dbReference type="ARBA" id="ARBA00023027"/>
    </source>
</evidence>
<dbReference type="GO" id="GO:0009435">
    <property type="term" value="P:NAD+ biosynthetic process"/>
    <property type="evidence" value="ECO:0007669"/>
    <property type="project" value="UniProtKB-UniRule"/>
</dbReference>
<gene>
    <name evidence="10 12" type="primary">nadD</name>
    <name evidence="12" type="ORF">NO2_0104</name>
</gene>
<comment type="caution">
    <text evidence="12">The sequence shown here is derived from an EMBL/GenBank/DDBJ whole genome shotgun (WGS) entry which is preliminary data.</text>
</comment>
<reference evidence="12 13" key="1">
    <citation type="journal article" date="2019" name="ISME J.">
        <title>Genome analyses of uncultured TG2/ZB3 bacteria in 'Margulisbacteria' specifically attached to ectosymbiotic spirochetes of protists in the termite gut.</title>
        <authorList>
            <person name="Utami Y.D."/>
            <person name="Kuwahara H."/>
            <person name="Igai K."/>
            <person name="Murakami T."/>
            <person name="Sugaya K."/>
            <person name="Morikawa T."/>
            <person name="Nagura Y."/>
            <person name="Yuki M."/>
            <person name="Deevong P."/>
            <person name="Inoue T."/>
            <person name="Kihara K."/>
            <person name="Lo N."/>
            <person name="Yamada A."/>
            <person name="Ohkuma M."/>
            <person name="Hongoh Y."/>
        </authorList>
    </citation>
    <scope>NUCLEOTIDE SEQUENCE [LARGE SCALE GENOMIC DNA]</scope>
    <source>
        <strain evidence="12">NkOx7-02</strain>
    </source>
</reference>
<dbReference type="Proteomes" id="UP000275925">
    <property type="component" value="Unassembled WGS sequence"/>
</dbReference>
<dbReference type="GO" id="GO:0004515">
    <property type="term" value="F:nicotinate-nucleotide adenylyltransferase activity"/>
    <property type="evidence" value="ECO:0007669"/>
    <property type="project" value="UniProtKB-UniRule"/>
</dbReference>
<evidence type="ECO:0000313" key="13">
    <source>
        <dbReference type="Proteomes" id="UP000275925"/>
    </source>
</evidence>
<evidence type="ECO:0000256" key="5">
    <source>
        <dbReference type="ARBA" id="ARBA00022695"/>
    </source>
</evidence>
<dbReference type="PANTHER" id="PTHR39321">
    <property type="entry name" value="NICOTINATE-NUCLEOTIDE ADENYLYLTRANSFERASE-RELATED"/>
    <property type="match status" value="1"/>
</dbReference>
<accession>A0A388TEK4</accession>
<evidence type="ECO:0000256" key="2">
    <source>
        <dbReference type="ARBA" id="ARBA00005019"/>
    </source>
</evidence>
<dbReference type="Gene3D" id="3.40.50.620">
    <property type="entry name" value="HUPs"/>
    <property type="match status" value="1"/>
</dbReference>
<comment type="similarity">
    <text evidence="10">Belongs to the NadD family.</text>
</comment>
<protein>
    <recommendedName>
        <fullName evidence="10">Probable nicotinate-nucleotide adenylyltransferase</fullName>
        <ecNumber evidence="10">2.7.7.18</ecNumber>
    </recommendedName>
    <alternativeName>
        <fullName evidence="10">Deamido-NAD(+) diphosphorylase</fullName>
    </alternativeName>
    <alternativeName>
        <fullName evidence="10">Deamido-NAD(+) pyrophosphorylase</fullName>
    </alternativeName>
    <alternativeName>
        <fullName evidence="10">Nicotinate mononucleotide adenylyltransferase</fullName>
        <shortName evidence="10">NaMN adenylyltransferase</shortName>
    </alternativeName>
</protein>
<dbReference type="InterPro" id="IPR004821">
    <property type="entry name" value="Cyt_trans-like"/>
</dbReference>
<keyword evidence="7 10" id="KW-0067">ATP-binding</keyword>
<keyword evidence="5 10" id="KW-0548">Nucleotidyltransferase</keyword>
<keyword evidence="3 10" id="KW-0662">Pyridine nucleotide biosynthesis</keyword>
<evidence type="ECO:0000256" key="7">
    <source>
        <dbReference type="ARBA" id="ARBA00022840"/>
    </source>
</evidence>
<organism evidence="12 13">
    <name type="scientific">Candidatus Termititenax persephonae</name>
    <dbReference type="NCBI Taxonomy" id="2218525"/>
    <lineage>
        <taxon>Bacteria</taxon>
        <taxon>Bacillati</taxon>
        <taxon>Candidatus Margulisiibacteriota</taxon>
        <taxon>Candidatus Termititenacia</taxon>
        <taxon>Candidatus Termititenacales</taxon>
        <taxon>Candidatus Termititenacaceae</taxon>
        <taxon>Candidatus Termititenax</taxon>
    </lineage>
</organism>
<dbReference type="InterPro" id="IPR014729">
    <property type="entry name" value="Rossmann-like_a/b/a_fold"/>
</dbReference>
<dbReference type="NCBIfam" id="TIGR00482">
    <property type="entry name" value="nicotinate (nicotinamide) nucleotide adenylyltransferase"/>
    <property type="match status" value="1"/>
</dbReference>
<dbReference type="NCBIfam" id="TIGR00125">
    <property type="entry name" value="cyt_tran_rel"/>
    <property type="match status" value="1"/>
</dbReference>
<dbReference type="AlphaFoldDB" id="A0A388TEK4"/>
<dbReference type="PANTHER" id="PTHR39321:SF3">
    <property type="entry name" value="PHOSPHOPANTETHEINE ADENYLYLTRANSFERASE"/>
    <property type="match status" value="1"/>
</dbReference>
<dbReference type="EC" id="2.7.7.18" evidence="10"/>
<dbReference type="HAMAP" id="MF_00244">
    <property type="entry name" value="NaMN_adenylyltr"/>
    <property type="match status" value="1"/>
</dbReference>
<evidence type="ECO:0000256" key="6">
    <source>
        <dbReference type="ARBA" id="ARBA00022741"/>
    </source>
</evidence>
<evidence type="ECO:0000256" key="9">
    <source>
        <dbReference type="ARBA" id="ARBA00048721"/>
    </source>
</evidence>
<feature type="domain" description="Cytidyltransferase-like" evidence="11">
    <location>
        <begin position="7"/>
        <end position="175"/>
    </location>
</feature>
<proteinExistence type="inferred from homology"/>
<evidence type="ECO:0000256" key="10">
    <source>
        <dbReference type="HAMAP-Rule" id="MF_00244"/>
    </source>
</evidence>
<keyword evidence="8 10" id="KW-0520">NAD</keyword>
<evidence type="ECO:0000256" key="1">
    <source>
        <dbReference type="ARBA" id="ARBA00002324"/>
    </source>
</evidence>
<dbReference type="Pfam" id="PF01467">
    <property type="entry name" value="CTP_transf_like"/>
    <property type="match status" value="1"/>
</dbReference>
<evidence type="ECO:0000313" key="12">
    <source>
        <dbReference type="EMBL" id="GBR75428.1"/>
    </source>
</evidence>
<comment type="catalytic activity">
    <reaction evidence="9 10">
        <text>nicotinate beta-D-ribonucleotide + ATP + H(+) = deamido-NAD(+) + diphosphate</text>
        <dbReference type="Rhea" id="RHEA:22860"/>
        <dbReference type="ChEBI" id="CHEBI:15378"/>
        <dbReference type="ChEBI" id="CHEBI:30616"/>
        <dbReference type="ChEBI" id="CHEBI:33019"/>
        <dbReference type="ChEBI" id="CHEBI:57502"/>
        <dbReference type="ChEBI" id="CHEBI:58437"/>
        <dbReference type="EC" id="2.7.7.18"/>
    </reaction>
</comment>
<dbReference type="EMBL" id="BGZO01000002">
    <property type="protein sequence ID" value="GBR75428.1"/>
    <property type="molecule type" value="Genomic_DNA"/>
</dbReference>
<sequence>MARRLGIFGGAFDPVHEGHLHVARLAQRELNLDKVYFLPLNQAVHKAQPKYSAERRVELLRKALEPRADFALLLTDIERGGLSYAVDTLEFLLKQPDFTGADLYYIIGSDAFAQIFTWKNPDKLLTLARFIVVFRPGASFSRIERLFAGRERFLDQIYLIEDAGVDISSTRMRERGVGRL</sequence>
<keyword evidence="6 10" id="KW-0547">Nucleotide-binding</keyword>
<dbReference type="GO" id="GO:0005524">
    <property type="term" value="F:ATP binding"/>
    <property type="evidence" value="ECO:0007669"/>
    <property type="project" value="UniProtKB-KW"/>
</dbReference>
<keyword evidence="4 10" id="KW-0808">Transferase</keyword>